<proteinExistence type="predicted"/>
<name>A0A2W5BSI9_9BACT</name>
<accession>A0A2W5BSI9</accession>
<dbReference type="Proteomes" id="UP000249557">
    <property type="component" value="Unassembled WGS sequence"/>
</dbReference>
<organism evidence="1 2">
    <name type="scientific">Micavibrio aeruginosavorus</name>
    <dbReference type="NCBI Taxonomy" id="349221"/>
    <lineage>
        <taxon>Bacteria</taxon>
        <taxon>Pseudomonadati</taxon>
        <taxon>Bdellovibrionota</taxon>
        <taxon>Bdellovibrionia</taxon>
        <taxon>Bdellovibrionales</taxon>
        <taxon>Pseudobdellovibrionaceae</taxon>
        <taxon>Micavibrio</taxon>
    </lineage>
</organism>
<evidence type="ECO:0000313" key="2">
    <source>
        <dbReference type="Proteomes" id="UP000249557"/>
    </source>
</evidence>
<dbReference type="EMBL" id="QFNK01000125">
    <property type="protein sequence ID" value="PZO86145.1"/>
    <property type="molecule type" value="Genomic_DNA"/>
</dbReference>
<dbReference type="AlphaFoldDB" id="A0A2W5BSI9"/>
<sequence length="68" mass="7906">MYVSLYLIKENPCVRRRNDLALILSKNADSGQGNRMDLYLSPSVKIIEPIYVSFVIFEKFEKHERGSL</sequence>
<evidence type="ECO:0000313" key="1">
    <source>
        <dbReference type="EMBL" id="PZO86145.1"/>
    </source>
</evidence>
<gene>
    <name evidence="1" type="ORF">DI626_06790</name>
</gene>
<comment type="caution">
    <text evidence="1">The sequence shown here is derived from an EMBL/GenBank/DDBJ whole genome shotgun (WGS) entry which is preliminary data.</text>
</comment>
<reference evidence="1 2" key="1">
    <citation type="submission" date="2017-08" db="EMBL/GenBank/DDBJ databases">
        <title>Infants hospitalized years apart are colonized by the same room-sourced microbial strains.</title>
        <authorList>
            <person name="Brooks B."/>
            <person name="Olm M.R."/>
            <person name="Firek B.A."/>
            <person name="Baker R."/>
            <person name="Thomas B.C."/>
            <person name="Morowitz M.J."/>
            <person name="Banfield J.F."/>
        </authorList>
    </citation>
    <scope>NUCLEOTIDE SEQUENCE [LARGE SCALE GENOMIC DNA]</scope>
    <source>
        <strain evidence="1">S2_018_000_R2_104</strain>
    </source>
</reference>
<protein>
    <submittedName>
        <fullName evidence="1">Uncharacterized protein</fullName>
    </submittedName>
</protein>